<reference evidence="7 8" key="2">
    <citation type="journal article" date="2008" name="Nature">
        <title>The Phaeodactylum genome reveals the evolutionary history of diatom genomes.</title>
        <authorList>
            <person name="Bowler C."/>
            <person name="Allen A.E."/>
            <person name="Badger J.H."/>
            <person name="Grimwood J."/>
            <person name="Jabbari K."/>
            <person name="Kuo A."/>
            <person name="Maheswari U."/>
            <person name="Martens C."/>
            <person name="Maumus F."/>
            <person name="Otillar R.P."/>
            <person name="Rayko E."/>
            <person name="Salamov A."/>
            <person name="Vandepoele K."/>
            <person name="Beszteri B."/>
            <person name="Gruber A."/>
            <person name="Heijde M."/>
            <person name="Katinka M."/>
            <person name="Mock T."/>
            <person name="Valentin K."/>
            <person name="Verret F."/>
            <person name="Berges J.A."/>
            <person name="Brownlee C."/>
            <person name="Cadoret J.P."/>
            <person name="Chiovitti A."/>
            <person name="Choi C.J."/>
            <person name="Coesel S."/>
            <person name="De Martino A."/>
            <person name="Detter J.C."/>
            <person name="Durkin C."/>
            <person name="Falciatore A."/>
            <person name="Fournet J."/>
            <person name="Haruta M."/>
            <person name="Huysman M.J."/>
            <person name="Jenkins B.D."/>
            <person name="Jiroutova K."/>
            <person name="Jorgensen R.E."/>
            <person name="Joubert Y."/>
            <person name="Kaplan A."/>
            <person name="Kroger N."/>
            <person name="Kroth P.G."/>
            <person name="La Roche J."/>
            <person name="Lindquist E."/>
            <person name="Lommer M."/>
            <person name="Martin-Jezequel V."/>
            <person name="Lopez P.J."/>
            <person name="Lucas S."/>
            <person name="Mangogna M."/>
            <person name="McGinnis K."/>
            <person name="Medlin L.K."/>
            <person name="Montsant A."/>
            <person name="Oudot-Le Secq M.P."/>
            <person name="Napoli C."/>
            <person name="Obornik M."/>
            <person name="Parker M.S."/>
            <person name="Petit J.L."/>
            <person name="Porcel B.M."/>
            <person name="Poulsen N."/>
            <person name="Robison M."/>
            <person name="Rychlewski L."/>
            <person name="Rynearson T.A."/>
            <person name="Schmutz J."/>
            <person name="Shapiro H."/>
            <person name="Siaut M."/>
            <person name="Stanley M."/>
            <person name="Sussman M.R."/>
            <person name="Taylor A.R."/>
            <person name="Vardi A."/>
            <person name="von Dassow P."/>
            <person name="Vyverman W."/>
            <person name="Willis A."/>
            <person name="Wyrwicz L.S."/>
            <person name="Rokhsar D.S."/>
            <person name="Weissenbach J."/>
            <person name="Armbrust E.V."/>
            <person name="Green B.R."/>
            <person name="Van de Peer Y."/>
            <person name="Grigoriev I.V."/>
        </authorList>
    </citation>
    <scope>NUCLEOTIDE SEQUENCE [LARGE SCALE GENOMIC DNA]</scope>
    <source>
        <strain evidence="7 8">CCMP1335</strain>
    </source>
</reference>
<dbReference type="SMART" id="SM00415">
    <property type="entry name" value="HSF"/>
    <property type="match status" value="1"/>
</dbReference>
<dbReference type="SUPFAM" id="SSF46785">
    <property type="entry name" value="Winged helix' DNA-binding domain"/>
    <property type="match status" value="1"/>
</dbReference>
<gene>
    <name evidence="7" type="ORF">THAPSDRAFT_22135</name>
</gene>
<keyword evidence="8" id="KW-1185">Reference proteome</keyword>
<dbReference type="eggNOG" id="KOG0627">
    <property type="taxonomic scope" value="Eukaryota"/>
</dbReference>
<evidence type="ECO:0000256" key="2">
    <source>
        <dbReference type="ARBA" id="ARBA00023125"/>
    </source>
</evidence>
<dbReference type="EMBL" id="CM000641">
    <property type="protein sequence ID" value="EED93195.1"/>
    <property type="molecule type" value="Genomic_DNA"/>
</dbReference>
<organism evidence="7 8">
    <name type="scientific">Thalassiosira pseudonana</name>
    <name type="common">Marine diatom</name>
    <name type="synonym">Cyclotella nana</name>
    <dbReference type="NCBI Taxonomy" id="35128"/>
    <lineage>
        <taxon>Eukaryota</taxon>
        <taxon>Sar</taxon>
        <taxon>Stramenopiles</taxon>
        <taxon>Ochrophyta</taxon>
        <taxon>Bacillariophyta</taxon>
        <taxon>Coscinodiscophyceae</taxon>
        <taxon>Thalassiosirophycidae</taxon>
        <taxon>Thalassiosirales</taxon>
        <taxon>Thalassiosiraceae</taxon>
        <taxon>Thalassiosira</taxon>
    </lineage>
</organism>
<dbReference type="GO" id="GO:0043565">
    <property type="term" value="F:sequence-specific DNA binding"/>
    <property type="evidence" value="ECO:0007669"/>
    <property type="project" value="InterPro"/>
</dbReference>
<dbReference type="InterPro" id="IPR000232">
    <property type="entry name" value="HSF_DNA-bd"/>
</dbReference>
<dbReference type="PANTHER" id="PTHR10015">
    <property type="entry name" value="HEAT SHOCK TRANSCRIPTION FACTOR"/>
    <property type="match status" value="1"/>
</dbReference>
<dbReference type="FunFam" id="1.10.10.10:FF:000479">
    <property type="entry name" value="Predicted protein"/>
    <property type="match status" value="1"/>
</dbReference>
<proteinExistence type="inferred from homology"/>
<dbReference type="PANTHER" id="PTHR10015:SF206">
    <property type="entry name" value="HSF-TYPE DNA-BINDING DOMAIN-CONTAINING PROTEIN"/>
    <property type="match status" value="1"/>
</dbReference>
<evidence type="ECO:0000313" key="8">
    <source>
        <dbReference type="Proteomes" id="UP000001449"/>
    </source>
</evidence>
<dbReference type="GO" id="GO:0005634">
    <property type="term" value="C:nucleus"/>
    <property type="evidence" value="ECO:0007669"/>
    <property type="project" value="UniProtKB-SubCell"/>
</dbReference>
<sequence length="477" mass="53654">MNNNQSNNTGGGGDGDPTKKKRVVKESLIDHTYRDFSRTEVDASEEEVGSASPLSDNKKSFPRVLHDIVSNPKYSQIICWMPHGRSWRVINKELLASVVCQHHFKHSKFESFNRQVNGWGFKRLFRAGPDYKTYYHELFLRGRPDLSRRMRRLVNPGKRLRDKSTEPNLYEMSLMYPLPEIPGSNITLNDANSIQPFAFGPPRPPTSESAPAPAHELMNYPMYSQNMHQARGPNPTVQTAGNDNHYSRRRGQSNIKVAMQHQHPRSNTTGQGKGVNESFAAASPNQTQALVQLQSLQCAYASAVIQQPHFQQQPMMMNRTASMSFPELGSNSNSLQCNAQFAPVHNFDAAQYSSVGSNDNASRFQSQWMVSIRGDQSQQSNRMILPNFSQSCQGFPLNESVSGADMADFHELPHTDLLRRQALSPFPPSDWAEDVGQGTETSSDATRNQKESRADTSDNDNEIDPYAEFKRRFAPDP</sequence>
<keyword evidence="3" id="KW-0539">Nucleus</keyword>
<dbReference type="HOGENOM" id="CLU_573083_0_0_1"/>
<evidence type="ECO:0000256" key="1">
    <source>
        <dbReference type="ARBA" id="ARBA00004123"/>
    </source>
</evidence>
<evidence type="ECO:0000256" key="4">
    <source>
        <dbReference type="RuleBase" id="RU004020"/>
    </source>
</evidence>
<dbReference type="KEGG" id="tps:THAPSDRAFT_22135"/>
<comment type="subcellular location">
    <subcellularLocation>
        <location evidence="1">Nucleus</location>
    </subcellularLocation>
</comment>
<dbReference type="InterPro" id="IPR036390">
    <property type="entry name" value="WH_DNA-bd_sf"/>
</dbReference>
<dbReference type="AlphaFoldDB" id="B8C182"/>
<reference evidence="7 8" key="1">
    <citation type="journal article" date="2004" name="Science">
        <title>The genome of the diatom Thalassiosira pseudonana: ecology, evolution, and metabolism.</title>
        <authorList>
            <person name="Armbrust E.V."/>
            <person name="Berges J.A."/>
            <person name="Bowler C."/>
            <person name="Green B.R."/>
            <person name="Martinez D."/>
            <person name="Putnam N.H."/>
            <person name="Zhou S."/>
            <person name="Allen A.E."/>
            <person name="Apt K.E."/>
            <person name="Bechner M."/>
            <person name="Brzezinski M.A."/>
            <person name="Chaal B.K."/>
            <person name="Chiovitti A."/>
            <person name="Davis A.K."/>
            <person name="Demarest M.S."/>
            <person name="Detter J.C."/>
            <person name="Glavina T."/>
            <person name="Goodstein D."/>
            <person name="Hadi M.Z."/>
            <person name="Hellsten U."/>
            <person name="Hildebrand M."/>
            <person name="Jenkins B.D."/>
            <person name="Jurka J."/>
            <person name="Kapitonov V.V."/>
            <person name="Kroger N."/>
            <person name="Lau W.W."/>
            <person name="Lane T.W."/>
            <person name="Larimer F.W."/>
            <person name="Lippmeier J.C."/>
            <person name="Lucas S."/>
            <person name="Medina M."/>
            <person name="Montsant A."/>
            <person name="Obornik M."/>
            <person name="Parker M.S."/>
            <person name="Palenik B."/>
            <person name="Pazour G.J."/>
            <person name="Richardson P.M."/>
            <person name="Rynearson T.A."/>
            <person name="Saito M.A."/>
            <person name="Schwartz D.C."/>
            <person name="Thamatrakoln K."/>
            <person name="Valentin K."/>
            <person name="Vardi A."/>
            <person name="Wilkerson F.P."/>
            <person name="Rokhsar D.S."/>
        </authorList>
    </citation>
    <scope>NUCLEOTIDE SEQUENCE [LARGE SCALE GENOMIC DNA]</scope>
    <source>
        <strain evidence="7 8">CCMP1335</strain>
    </source>
</reference>
<dbReference type="Pfam" id="PF00447">
    <property type="entry name" value="HSF_DNA-bind"/>
    <property type="match status" value="1"/>
</dbReference>
<feature type="compositionally biased region" description="Basic and acidic residues" evidence="5">
    <location>
        <begin position="467"/>
        <end position="477"/>
    </location>
</feature>
<evidence type="ECO:0000313" key="7">
    <source>
        <dbReference type="EMBL" id="EED93195.1"/>
    </source>
</evidence>
<feature type="domain" description="HSF-type DNA-binding" evidence="6">
    <location>
        <begin position="57"/>
        <end position="153"/>
    </location>
</feature>
<keyword evidence="2" id="KW-0238">DNA-binding</keyword>
<dbReference type="Proteomes" id="UP000001449">
    <property type="component" value="Chromosome 4"/>
</dbReference>
<comment type="similarity">
    <text evidence="4">Belongs to the HSF family.</text>
</comment>
<evidence type="ECO:0000259" key="6">
    <source>
        <dbReference type="SMART" id="SM00415"/>
    </source>
</evidence>
<dbReference type="Gene3D" id="1.10.10.10">
    <property type="entry name" value="Winged helix-like DNA-binding domain superfamily/Winged helix DNA-binding domain"/>
    <property type="match status" value="1"/>
</dbReference>
<feature type="region of interest" description="Disordered" evidence="5">
    <location>
        <begin position="424"/>
        <end position="477"/>
    </location>
</feature>
<dbReference type="GO" id="GO:0003700">
    <property type="term" value="F:DNA-binding transcription factor activity"/>
    <property type="evidence" value="ECO:0007669"/>
    <property type="project" value="InterPro"/>
</dbReference>
<evidence type="ECO:0000256" key="3">
    <source>
        <dbReference type="ARBA" id="ARBA00023242"/>
    </source>
</evidence>
<dbReference type="PRINTS" id="PR00056">
    <property type="entry name" value="HSFDOMAIN"/>
</dbReference>
<dbReference type="PaxDb" id="35128-Thaps22135"/>
<dbReference type="RefSeq" id="XP_002289658.1">
    <property type="nucleotide sequence ID" value="XM_002289622.1"/>
</dbReference>
<dbReference type="InterPro" id="IPR036388">
    <property type="entry name" value="WH-like_DNA-bd_sf"/>
</dbReference>
<protein>
    <recommendedName>
        <fullName evidence="6">HSF-type DNA-binding domain-containing protein</fullName>
    </recommendedName>
</protein>
<name>B8C182_THAPS</name>
<evidence type="ECO:0000256" key="5">
    <source>
        <dbReference type="SAM" id="MobiDB-lite"/>
    </source>
</evidence>
<dbReference type="GeneID" id="7447449"/>
<accession>B8C182</accession>
<dbReference type="InParanoid" id="B8C182"/>
<feature type="compositionally biased region" description="Basic and acidic residues" evidence="5">
    <location>
        <begin position="447"/>
        <end position="456"/>
    </location>
</feature>
<feature type="region of interest" description="Disordered" evidence="5">
    <location>
        <begin position="1"/>
        <end position="23"/>
    </location>
</feature>